<proteinExistence type="predicted"/>
<accession>A0A2A6CQY9</accession>
<name>A0A2A6CQY9_PRIPA</name>
<gene>
    <name evidence="1" type="primary">WBGene00272543</name>
</gene>
<dbReference type="EnsemblMetazoa" id="PPA34174.1">
    <property type="protein sequence ID" value="PPA34174.1"/>
    <property type="gene ID" value="WBGene00272543"/>
</dbReference>
<keyword evidence="2" id="KW-1185">Reference proteome</keyword>
<protein>
    <submittedName>
        <fullName evidence="1">Uncharacterized protein</fullName>
    </submittedName>
</protein>
<evidence type="ECO:0000313" key="1">
    <source>
        <dbReference type="EnsemblMetazoa" id="PPA34174.1"/>
    </source>
</evidence>
<dbReference type="PANTHER" id="PTHR21629">
    <property type="entry name" value="C6 DOMAIN-CONTAINING PROTEIN"/>
    <property type="match status" value="1"/>
</dbReference>
<dbReference type="PANTHER" id="PTHR21629:SF5">
    <property type="entry name" value="C6 DOMAIN-CONTAINING PROTEIN"/>
    <property type="match status" value="1"/>
</dbReference>
<organism evidence="1 2">
    <name type="scientific">Pristionchus pacificus</name>
    <name type="common">Parasitic nematode worm</name>
    <dbReference type="NCBI Taxonomy" id="54126"/>
    <lineage>
        <taxon>Eukaryota</taxon>
        <taxon>Metazoa</taxon>
        <taxon>Ecdysozoa</taxon>
        <taxon>Nematoda</taxon>
        <taxon>Chromadorea</taxon>
        <taxon>Rhabditida</taxon>
        <taxon>Rhabditina</taxon>
        <taxon>Diplogasteromorpha</taxon>
        <taxon>Diplogasteroidea</taxon>
        <taxon>Neodiplogasteridae</taxon>
        <taxon>Pristionchus</taxon>
    </lineage>
</organism>
<dbReference type="OrthoDB" id="5911295at2759"/>
<dbReference type="Proteomes" id="UP000005239">
    <property type="component" value="Unassembled WGS sequence"/>
</dbReference>
<reference evidence="1" key="2">
    <citation type="submission" date="2022-06" db="UniProtKB">
        <authorList>
            <consortium name="EnsemblMetazoa"/>
        </authorList>
    </citation>
    <scope>IDENTIFICATION</scope>
    <source>
        <strain evidence="1">PS312</strain>
    </source>
</reference>
<dbReference type="AlphaFoldDB" id="A0A2A6CQY9"/>
<accession>A0A8R1YMV2</accession>
<evidence type="ECO:0000313" key="2">
    <source>
        <dbReference type="Proteomes" id="UP000005239"/>
    </source>
</evidence>
<sequence>MSALFYLILLTLSAVTAEGAPEACEGCQCCSQDLITISTSGSRAHAFDSDVTDTSEHCALRTFTCKGEFAKIEINEEGGVVDGGTEVTFAVTEV</sequence>
<reference evidence="2" key="1">
    <citation type="journal article" date="2008" name="Nat. Genet.">
        <title>The Pristionchus pacificus genome provides a unique perspective on nematode lifestyle and parasitism.</title>
        <authorList>
            <person name="Dieterich C."/>
            <person name="Clifton S.W."/>
            <person name="Schuster L.N."/>
            <person name="Chinwalla A."/>
            <person name="Delehaunty K."/>
            <person name="Dinkelacker I."/>
            <person name="Fulton L."/>
            <person name="Fulton R."/>
            <person name="Godfrey J."/>
            <person name="Minx P."/>
            <person name="Mitreva M."/>
            <person name="Roeseler W."/>
            <person name="Tian H."/>
            <person name="Witte H."/>
            <person name="Yang S.P."/>
            <person name="Wilson R.K."/>
            <person name="Sommer R.J."/>
        </authorList>
    </citation>
    <scope>NUCLEOTIDE SEQUENCE [LARGE SCALE GENOMIC DNA]</scope>
    <source>
        <strain evidence="2">PS312</strain>
    </source>
</reference>